<evidence type="ECO:0000313" key="1">
    <source>
        <dbReference type="EMBL" id="GAA2534453.1"/>
    </source>
</evidence>
<gene>
    <name evidence="1" type="ORF">GCM10010423_33530</name>
</gene>
<evidence type="ECO:0008006" key="3">
    <source>
        <dbReference type="Google" id="ProtNLM"/>
    </source>
</evidence>
<reference evidence="2" key="1">
    <citation type="journal article" date="2019" name="Int. J. Syst. Evol. Microbiol.">
        <title>The Global Catalogue of Microorganisms (GCM) 10K type strain sequencing project: providing services to taxonomists for standard genome sequencing and annotation.</title>
        <authorList>
            <consortium name="The Broad Institute Genomics Platform"/>
            <consortium name="The Broad Institute Genome Sequencing Center for Infectious Disease"/>
            <person name="Wu L."/>
            <person name="Ma J."/>
        </authorList>
    </citation>
    <scope>NUCLEOTIDE SEQUENCE [LARGE SCALE GENOMIC DNA]</scope>
    <source>
        <strain evidence="2">JCM 6924</strain>
    </source>
</reference>
<sequence>MEQVWAGHRGRLWIMALWDRVLLVTAYWHTHLPLRQLAPPFGVSRARRVRLRPSPPSRVDTRR</sequence>
<keyword evidence="2" id="KW-1185">Reference proteome</keyword>
<proteinExistence type="predicted"/>
<dbReference type="Proteomes" id="UP001501095">
    <property type="component" value="Unassembled WGS sequence"/>
</dbReference>
<evidence type="ECO:0000313" key="2">
    <source>
        <dbReference type="Proteomes" id="UP001501095"/>
    </source>
</evidence>
<protein>
    <recommendedName>
        <fullName evidence="3">Transposase</fullName>
    </recommendedName>
</protein>
<dbReference type="EMBL" id="BAAATM010000010">
    <property type="protein sequence ID" value="GAA2534453.1"/>
    <property type="molecule type" value="Genomic_DNA"/>
</dbReference>
<accession>A0ABP6B2Y6</accession>
<comment type="caution">
    <text evidence="1">The sequence shown here is derived from an EMBL/GenBank/DDBJ whole genome shotgun (WGS) entry which is preliminary data.</text>
</comment>
<name>A0ABP6B2Y6_9ACTN</name>
<organism evidence="1 2">
    <name type="scientific">Streptomyces levis</name>
    <dbReference type="NCBI Taxonomy" id="285566"/>
    <lineage>
        <taxon>Bacteria</taxon>
        <taxon>Bacillati</taxon>
        <taxon>Actinomycetota</taxon>
        <taxon>Actinomycetes</taxon>
        <taxon>Kitasatosporales</taxon>
        <taxon>Streptomycetaceae</taxon>
        <taxon>Streptomyces</taxon>
    </lineage>
</organism>